<accession>E6XP38</accession>
<dbReference type="HOGENOM" id="CLU_1980048_0_0_6"/>
<dbReference type="Proteomes" id="UP000008209">
    <property type="component" value="Chromosome"/>
</dbReference>
<keyword evidence="1" id="KW-0812">Transmembrane</keyword>
<dbReference type="AlphaFoldDB" id="E6XP38"/>
<dbReference type="KEGG" id="shp:Sput200_3450"/>
<evidence type="ECO:0000313" key="3">
    <source>
        <dbReference type="Proteomes" id="UP000008209"/>
    </source>
</evidence>
<name>E6XP38_SHEP2</name>
<feature type="transmembrane region" description="Helical" evidence="1">
    <location>
        <begin position="33"/>
        <end position="52"/>
    </location>
</feature>
<evidence type="ECO:0000256" key="1">
    <source>
        <dbReference type="SAM" id="Phobius"/>
    </source>
</evidence>
<proteinExistence type="predicted"/>
<sequence>MIMRLCWTQFSAFPTLPHPKTTKSISHSMPKRLILLTALYCLFSIAALWRAITTQSFDLFTLGVLPVLVGILMRAPWSSLVLKIYLGMQTLGFSALGITAVIAYRITPEDVKVFFAGKQIPMLPLVIGIIAMLLVQYWAAFSKVTYQYLSGKTES</sequence>
<keyword evidence="1" id="KW-0472">Membrane</keyword>
<feature type="transmembrane region" description="Helical" evidence="1">
    <location>
        <begin position="119"/>
        <end position="139"/>
    </location>
</feature>
<dbReference type="EMBL" id="CP002457">
    <property type="protein sequence ID" value="ADV55838.1"/>
    <property type="molecule type" value="Genomic_DNA"/>
</dbReference>
<dbReference type="PATRIC" id="fig|399804.5.peg.3575"/>
<reference evidence="2 3" key="1">
    <citation type="submission" date="2011-01" db="EMBL/GenBank/DDBJ databases">
        <title>Complete sequence of Shewanella putrefaciens 200.</title>
        <authorList>
            <consortium name="US DOE Joint Genome Institute"/>
            <person name="Lucas S."/>
            <person name="Copeland A."/>
            <person name="Lapidus A."/>
            <person name="Cheng J.-F."/>
            <person name="Bruce D."/>
            <person name="Goodwin L."/>
            <person name="Pitluck S."/>
            <person name="Munk A.C."/>
            <person name="Detter J.C."/>
            <person name="Han C."/>
            <person name="Tapia R."/>
            <person name="Land M."/>
            <person name="Hauser L."/>
            <person name="Chang Y.-J."/>
            <person name="Jeffries C."/>
            <person name="Kyrpides N."/>
            <person name="Ivanova N."/>
            <person name="Mikhailova N."/>
            <person name="Kolker E."/>
            <person name="Lawrence C."/>
            <person name="McCue L.A."/>
            <person name="DiChristina T."/>
            <person name="Nealson K."/>
            <person name="Fredrickson J.K."/>
            <person name="Woyke T."/>
        </authorList>
    </citation>
    <scope>NUCLEOTIDE SEQUENCE [LARGE SCALE GENOMIC DNA]</scope>
    <source>
        <strain evidence="2 3">200</strain>
    </source>
</reference>
<protein>
    <submittedName>
        <fullName evidence="2">Uncharacterized protein</fullName>
    </submittedName>
</protein>
<organism evidence="2 3">
    <name type="scientific">Shewanella putrefaciens (strain 200)</name>
    <dbReference type="NCBI Taxonomy" id="399804"/>
    <lineage>
        <taxon>Bacteria</taxon>
        <taxon>Pseudomonadati</taxon>
        <taxon>Pseudomonadota</taxon>
        <taxon>Gammaproteobacteria</taxon>
        <taxon>Alteromonadales</taxon>
        <taxon>Shewanellaceae</taxon>
        <taxon>Shewanella</taxon>
    </lineage>
</organism>
<feature type="transmembrane region" description="Helical" evidence="1">
    <location>
        <begin position="59"/>
        <end position="78"/>
    </location>
</feature>
<feature type="transmembrane region" description="Helical" evidence="1">
    <location>
        <begin position="84"/>
        <end position="107"/>
    </location>
</feature>
<evidence type="ECO:0000313" key="2">
    <source>
        <dbReference type="EMBL" id="ADV55838.1"/>
    </source>
</evidence>
<gene>
    <name evidence="2" type="ordered locus">Sput200_3450</name>
</gene>
<keyword evidence="1" id="KW-1133">Transmembrane helix</keyword>